<reference evidence="2" key="1">
    <citation type="submission" date="2016-10" db="EMBL/GenBank/DDBJ databases">
        <authorList>
            <person name="Varghese N."/>
            <person name="Submissions S."/>
        </authorList>
    </citation>
    <scope>NUCLEOTIDE SEQUENCE [LARGE SCALE GENOMIC DNA]</scope>
    <source>
        <strain evidence="2">CGMCC 4.5579</strain>
    </source>
</reference>
<name>A0A1I5UXY9_9PSEU</name>
<dbReference type="EMBL" id="FOWW01000004">
    <property type="protein sequence ID" value="SFP99576.1"/>
    <property type="molecule type" value="Genomic_DNA"/>
</dbReference>
<protein>
    <submittedName>
        <fullName evidence="1">Uncharacterized protein</fullName>
    </submittedName>
</protein>
<keyword evidence="2" id="KW-1185">Reference proteome</keyword>
<gene>
    <name evidence="1" type="ORF">SAMN05421810_104141</name>
</gene>
<evidence type="ECO:0000313" key="2">
    <source>
        <dbReference type="Proteomes" id="UP000198727"/>
    </source>
</evidence>
<evidence type="ECO:0000313" key="1">
    <source>
        <dbReference type="EMBL" id="SFP99576.1"/>
    </source>
</evidence>
<dbReference type="OrthoDB" id="4933758at2"/>
<proteinExistence type="predicted"/>
<dbReference type="RefSeq" id="WP_092530535.1">
    <property type="nucleotide sequence ID" value="NZ_FOWW01000004.1"/>
</dbReference>
<accession>A0A1I5UXY9</accession>
<dbReference type="AlphaFoldDB" id="A0A1I5UXY9"/>
<dbReference type="STRING" id="587909.SAMN05421810_104141"/>
<sequence length="266" mass="28774">MNELVRLWRRAVTAELCWLRPSGEPAAVAVTPLTLDGAPCVALPYARAAEIADLGAAGEAVFAVTDSRSLPPRRAGAAAAGRIDVTDDTTGEVFAGELLDQELRKYPPSRVLADSPLLRRENWWWLPRIVVRLAHAHTVTDLPARTNPRTQALVVHGHGGAPAVRTASVRDGGQRVGLRPLAAGDLPAGGPALVFGYDYSMPDLERWECWSRYGTLDGAELTVTRRHGDPDAELGPLPLLRRIQRRRDLGRGCRRGIAAAERAATP</sequence>
<dbReference type="Proteomes" id="UP000198727">
    <property type="component" value="Unassembled WGS sequence"/>
</dbReference>
<organism evidence="1 2">
    <name type="scientific">Amycolatopsis arida</name>
    <dbReference type="NCBI Taxonomy" id="587909"/>
    <lineage>
        <taxon>Bacteria</taxon>
        <taxon>Bacillati</taxon>
        <taxon>Actinomycetota</taxon>
        <taxon>Actinomycetes</taxon>
        <taxon>Pseudonocardiales</taxon>
        <taxon>Pseudonocardiaceae</taxon>
        <taxon>Amycolatopsis</taxon>
    </lineage>
</organism>